<gene>
    <name evidence="1" type="ORF">DAPPUDRAFT_108358</name>
</gene>
<dbReference type="OrthoDB" id="10405366at2759"/>
<organism evidence="1 2">
    <name type="scientific">Daphnia pulex</name>
    <name type="common">Water flea</name>
    <dbReference type="NCBI Taxonomy" id="6669"/>
    <lineage>
        <taxon>Eukaryota</taxon>
        <taxon>Metazoa</taxon>
        <taxon>Ecdysozoa</taxon>
        <taxon>Arthropoda</taxon>
        <taxon>Crustacea</taxon>
        <taxon>Branchiopoda</taxon>
        <taxon>Diplostraca</taxon>
        <taxon>Cladocera</taxon>
        <taxon>Anomopoda</taxon>
        <taxon>Daphniidae</taxon>
        <taxon>Daphnia</taxon>
    </lineage>
</organism>
<dbReference type="Proteomes" id="UP000000305">
    <property type="component" value="Unassembled WGS sequence"/>
</dbReference>
<dbReference type="KEGG" id="dpx:DAPPUDRAFT_108358"/>
<evidence type="ECO:0008006" key="3">
    <source>
        <dbReference type="Google" id="ProtNLM"/>
    </source>
</evidence>
<dbReference type="AlphaFoldDB" id="E9GZY0"/>
<dbReference type="HOGENOM" id="CLU_1455853_0_0_1"/>
<evidence type="ECO:0000313" key="1">
    <source>
        <dbReference type="EMBL" id="EFX74897.1"/>
    </source>
</evidence>
<dbReference type="EMBL" id="GL732579">
    <property type="protein sequence ID" value="EFX74897.1"/>
    <property type="molecule type" value="Genomic_DNA"/>
</dbReference>
<accession>E9GZY0</accession>
<reference evidence="1 2" key="1">
    <citation type="journal article" date="2011" name="Science">
        <title>The ecoresponsive genome of Daphnia pulex.</title>
        <authorList>
            <person name="Colbourne J.K."/>
            <person name="Pfrender M.E."/>
            <person name="Gilbert D."/>
            <person name="Thomas W.K."/>
            <person name="Tucker A."/>
            <person name="Oakley T.H."/>
            <person name="Tokishita S."/>
            <person name="Aerts A."/>
            <person name="Arnold G.J."/>
            <person name="Basu M.K."/>
            <person name="Bauer D.J."/>
            <person name="Caceres C.E."/>
            <person name="Carmel L."/>
            <person name="Casola C."/>
            <person name="Choi J.H."/>
            <person name="Detter J.C."/>
            <person name="Dong Q."/>
            <person name="Dusheyko S."/>
            <person name="Eads B.D."/>
            <person name="Frohlich T."/>
            <person name="Geiler-Samerotte K.A."/>
            <person name="Gerlach D."/>
            <person name="Hatcher P."/>
            <person name="Jogdeo S."/>
            <person name="Krijgsveld J."/>
            <person name="Kriventseva E.V."/>
            <person name="Kultz D."/>
            <person name="Laforsch C."/>
            <person name="Lindquist E."/>
            <person name="Lopez J."/>
            <person name="Manak J.R."/>
            <person name="Muller J."/>
            <person name="Pangilinan J."/>
            <person name="Patwardhan R.P."/>
            <person name="Pitluck S."/>
            <person name="Pritham E.J."/>
            <person name="Rechtsteiner A."/>
            <person name="Rho M."/>
            <person name="Rogozin I.B."/>
            <person name="Sakarya O."/>
            <person name="Salamov A."/>
            <person name="Schaack S."/>
            <person name="Shapiro H."/>
            <person name="Shiga Y."/>
            <person name="Skalitzky C."/>
            <person name="Smith Z."/>
            <person name="Souvorov A."/>
            <person name="Sung W."/>
            <person name="Tang Z."/>
            <person name="Tsuchiya D."/>
            <person name="Tu H."/>
            <person name="Vos H."/>
            <person name="Wang M."/>
            <person name="Wolf Y.I."/>
            <person name="Yamagata H."/>
            <person name="Yamada T."/>
            <person name="Ye Y."/>
            <person name="Shaw J.R."/>
            <person name="Andrews J."/>
            <person name="Crease T.J."/>
            <person name="Tang H."/>
            <person name="Lucas S.M."/>
            <person name="Robertson H.M."/>
            <person name="Bork P."/>
            <person name="Koonin E.V."/>
            <person name="Zdobnov E.M."/>
            <person name="Grigoriev I.V."/>
            <person name="Lynch M."/>
            <person name="Boore J.L."/>
        </authorList>
    </citation>
    <scope>NUCLEOTIDE SEQUENCE [LARGE SCALE GENOMIC DNA]</scope>
</reference>
<dbReference type="PANTHER" id="PTHR20956">
    <property type="entry name" value="HEH2P"/>
    <property type="match status" value="1"/>
</dbReference>
<keyword evidence="2" id="KW-1185">Reference proteome</keyword>
<evidence type="ECO:0000313" key="2">
    <source>
        <dbReference type="Proteomes" id="UP000000305"/>
    </source>
</evidence>
<proteinExistence type="predicted"/>
<name>E9GZY0_DAPPU</name>
<protein>
    <recommendedName>
        <fullName evidence="3">FLYWCH-type domain-containing protein</fullName>
    </recommendedName>
</protein>
<dbReference type="PhylomeDB" id="E9GZY0"/>
<dbReference type="InParanoid" id="E9GZY0"/>
<sequence>MNCLSCSKFTSREQKLQCKWQHRRCVTWHAFHIEGYRRIKRCYIFKCSNCTLQNIENKLPSEARATNCISSENSVVSEETTTEKVNSSPSQRPSNLFLQSTPFMSNIDPERPKSRSSSNKFTIVEGGSTKKSYMLIDGFGFRYGVKRKNQAGVTWRCNFRGKKKACTTTVKEVNGVFTEGAAAHFP</sequence>
<dbReference type="PANTHER" id="PTHR20956:SF12">
    <property type="entry name" value="FLYWCH-TYPE DOMAIN-CONTAINING PROTEIN"/>
    <property type="match status" value="1"/>
</dbReference>